<dbReference type="AlphaFoldDB" id="A0A368XN62"/>
<comment type="caution">
    <text evidence="2">The sequence shown here is derived from an EMBL/GenBank/DDBJ whole genome shotgun (WGS) entry which is preliminary data.</text>
</comment>
<dbReference type="PANTHER" id="PTHR46844">
    <property type="entry name" value="SLR5058 PROTEIN"/>
    <property type="match status" value="1"/>
</dbReference>
<accession>A0A368XN62</accession>
<reference evidence="2 3" key="1">
    <citation type="submission" date="2018-07" db="EMBL/GenBank/DDBJ databases">
        <title>Genomic Encyclopedia of Type Strains, Phase IV (KMG-IV): sequencing the most valuable type-strain genomes for metagenomic binning, comparative biology and taxonomic classification.</title>
        <authorList>
            <person name="Goeker M."/>
        </authorList>
    </citation>
    <scope>NUCLEOTIDE SEQUENCE [LARGE SCALE GENOMIC DNA]</scope>
    <source>
        <strain evidence="2 3">DSM 21634</strain>
    </source>
</reference>
<dbReference type="Proteomes" id="UP000252884">
    <property type="component" value="Unassembled WGS sequence"/>
</dbReference>
<gene>
    <name evidence="2" type="ORF">DES41_106315</name>
</gene>
<proteinExistence type="predicted"/>
<keyword evidence="3" id="KW-1185">Reference proteome</keyword>
<dbReference type="InterPro" id="IPR007111">
    <property type="entry name" value="NACHT_NTPase"/>
</dbReference>
<dbReference type="PANTHER" id="PTHR46844:SF1">
    <property type="entry name" value="SLR5058 PROTEIN"/>
    <property type="match status" value="1"/>
</dbReference>
<dbReference type="SUPFAM" id="SSF52540">
    <property type="entry name" value="P-loop containing nucleoside triphosphate hydrolases"/>
    <property type="match status" value="2"/>
</dbReference>
<evidence type="ECO:0000259" key="1">
    <source>
        <dbReference type="Pfam" id="PF05729"/>
    </source>
</evidence>
<dbReference type="OrthoDB" id="448481at2"/>
<dbReference type="Gene3D" id="3.40.50.300">
    <property type="entry name" value="P-loop containing nucleotide triphosphate hydrolases"/>
    <property type="match status" value="1"/>
</dbReference>
<evidence type="ECO:0000313" key="2">
    <source>
        <dbReference type="EMBL" id="RCW69441.1"/>
    </source>
</evidence>
<dbReference type="Pfam" id="PF05729">
    <property type="entry name" value="NACHT"/>
    <property type="match status" value="1"/>
</dbReference>
<protein>
    <submittedName>
        <fullName evidence="2">NACHT domain-containing protein</fullName>
    </submittedName>
</protein>
<name>A0A368XN62_9BURK</name>
<dbReference type="InterPro" id="IPR027417">
    <property type="entry name" value="P-loop_NTPase"/>
</dbReference>
<dbReference type="RefSeq" id="WP_114469844.1">
    <property type="nucleotide sequence ID" value="NZ_QPJK01000006.1"/>
</dbReference>
<sequence>MSSINGLDPSFYCLPVELIDGVFRQKKDSALGGSDLPTVRDLSSILSARYVKESGRLVIGERLYAGPVLVHRDGKGHSYALVDSGGKPVGAAHESGIVPEHVQSIAKRAMPLVSRSEALTPFESVDLRNAFIEPEFAEFAPDGTVISRRSWWSVLSETRAIIFGAPGSGKSTCLRRMALECERGEEDDPARLPVYMQLRHIQSSNSLEEAARSLFAGPPLLLETDTSQSIGEGADYLANALLLLDGLDEVPTHLQDEVLASMQGLAASGTAAAIFISTRERGYEWRIPGFKYFKLLPLPDSKVREWVYYRLTAEPPVPWRQFIASFEHSPKIRELCSNPLLLSIAVSAYRRSATLPASKAVLLESCLDAVTDRWDSTRGVVRDSQSWASPKMKVAALSRTAFFLHGKQGDLFTLEDFCSWNRPLGADRNLLLALQRHTGLVTQVGSEDRWSFAHRTIADYLTARFVVFDTDDSAKTLRGLMKHERWRDVWSYSCGIAHDATPLILMVLHNETFTKRHRFDAIADAFSQELFCSDDASELALKEVKAFLSSALRPLLLSQRSRTVTTRVALVRKFRFEDEQRNSAATEAKSRLLVNVVGSLSALRRGVLGERLVSWLEKSKHEAMRTLAALLDKDAALSANASVENGRVHLTVVQDRPNFQLEAIESRPDAPNATQR</sequence>
<organism evidence="2 3">
    <name type="scientific">Pseudorhodoferax soli</name>
    <dbReference type="NCBI Taxonomy" id="545864"/>
    <lineage>
        <taxon>Bacteria</taxon>
        <taxon>Pseudomonadati</taxon>
        <taxon>Pseudomonadota</taxon>
        <taxon>Betaproteobacteria</taxon>
        <taxon>Burkholderiales</taxon>
        <taxon>Comamonadaceae</taxon>
    </lineage>
</organism>
<feature type="domain" description="NACHT" evidence="1">
    <location>
        <begin position="161"/>
        <end position="308"/>
    </location>
</feature>
<evidence type="ECO:0000313" key="3">
    <source>
        <dbReference type="Proteomes" id="UP000252884"/>
    </source>
</evidence>
<dbReference type="EMBL" id="QPJK01000006">
    <property type="protein sequence ID" value="RCW69441.1"/>
    <property type="molecule type" value="Genomic_DNA"/>
</dbReference>